<accession>A0A3A3G548</accession>
<dbReference type="InterPro" id="IPR052894">
    <property type="entry name" value="AsmA-related"/>
</dbReference>
<dbReference type="PANTHER" id="PTHR30441:SF4">
    <property type="entry name" value="PROTEIN ASMA"/>
    <property type="match status" value="1"/>
</dbReference>
<dbReference type="OrthoDB" id="9766390at2"/>
<comment type="caution">
    <text evidence="5">The sequence shown here is derived from an EMBL/GenBank/DDBJ whole genome shotgun (WGS) entry which is preliminary data.</text>
</comment>
<dbReference type="GO" id="GO:0090313">
    <property type="term" value="P:regulation of protein targeting to membrane"/>
    <property type="evidence" value="ECO:0007669"/>
    <property type="project" value="TreeGrafter"/>
</dbReference>
<proteinExistence type="predicted"/>
<feature type="signal peptide" evidence="3">
    <location>
        <begin position="1"/>
        <end position="22"/>
    </location>
</feature>
<feature type="region of interest" description="Disordered" evidence="2">
    <location>
        <begin position="125"/>
        <end position="149"/>
    </location>
</feature>
<feature type="chain" id="PRO_5017322875" evidence="3">
    <location>
        <begin position="23"/>
        <end position="804"/>
    </location>
</feature>
<dbReference type="AlphaFoldDB" id="A0A3A3G548"/>
<evidence type="ECO:0000313" key="6">
    <source>
        <dbReference type="Proteomes" id="UP000266327"/>
    </source>
</evidence>
<dbReference type="EMBL" id="QYUQ01000002">
    <property type="protein sequence ID" value="RJG02805.1"/>
    <property type="molecule type" value="Genomic_DNA"/>
</dbReference>
<gene>
    <name evidence="5" type="ORF">D3878_15470</name>
</gene>
<dbReference type="InterPro" id="IPR007844">
    <property type="entry name" value="AsmA"/>
</dbReference>
<dbReference type="RefSeq" id="WP_119786306.1">
    <property type="nucleotide sequence ID" value="NZ_QYUQ01000002.1"/>
</dbReference>
<name>A0A3A3G548_9BURK</name>
<keyword evidence="3" id="KW-0732">Signal</keyword>
<evidence type="ECO:0000259" key="4">
    <source>
        <dbReference type="Pfam" id="PF05170"/>
    </source>
</evidence>
<evidence type="ECO:0000313" key="5">
    <source>
        <dbReference type="EMBL" id="RJG02805.1"/>
    </source>
</evidence>
<keyword evidence="6" id="KW-1185">Reference proteome</keyword>
<reference evidence="6" key="1">
    <citation type="submission" date="2018-09" db="EMBL/GenBank/DDBJ databases">
        <authorList>
            <person name="Zhu H."/>
        </authorList>
    </citation>
    <scope>NUCLEOTIDE SEQUENCE [LARGE SCALE GENOMIC DNA]</scope>
    <source>
        <strain evidence="6">K1S02-23</strain>
    </source>
</reference>
<dbReference type="GO" id="GO:0005886">
    <property type="term" value="C:plasma membrane"/>
    <property type="evidence" value="ECO:0007669"/>
    <property type="project" value="TreeGrafter"/>
</dbReference>
<evidence type="ECO:0000256" key="2">
    <source>
        <dbReference type="SAM" id="MobiDB-lite"/>
    </source>
</evidence>
<keyword evidence="1" id="KW-0175">Coiled coil</keyword>
<evidence type="ECO:0000256" key="1">
    <source>
        <dbReference type="SAM" id="Coils"/>
    </source>
</evidence>
<dbReference type="Pfam" id="PF05170">
    <property type="entry name" value="AsmA"/>
    <property type="match status" value="1"/>
</dbReference>
<sequence>MPKALKFVAILLAALLALVAIAAAIFAATFNPNDYKPQLIRLVAEKKQRTLAIPGDIKLSFFPKLGAQLGQVSLSEHKGSAEFASFNQARVSLALMPLLRRQLVVDQVSIDGAQVRIRRNADGSTNFDDLLAQEPGKEEPQPEEPPAAEQFGFDISGIDIRNTQVSFDDLQAKRQVELANLNLETGKIANGVPSQLTLSADVKSSAPAVAARVAVKSGFTIDLGQKHYLLHGMDSEIKGKLLDFTDALVRFSGDADLQPDAKRFALEGVKFAASGKRGAQAIELRMETPKLALTDKEASGGKLSGEAKLVEGLRNISAKFSAPSFEGSPQAFRLPAVALDVAIKEGKLDATAKLAGNISGDIDKLLFQSPQLKLALAGRQGDTAIDGNLTTPLSANLKTRRIDLPSIVAAFALPNPGGGSLKLNAAGNASVDLAKSSLSTALKGKLDESSFDARFGMAPFSPAAYTFAIDIDRINADRYLGKGGASAPASAPAKATGKPAGKAAGAGAPASQGIDLSALRELRARGTLNVGALTLHNLKASKLRATLHAGDGKLEISPLAANLYGGNASGSVSATASKAPRFALKQNLTGIDVGPLLKDAIDKQPIEGRGNVTLDVTSAGGGFDQIKRSLNGSARLELRDGAVHGVNVAQAIRKAKAKIGELRGQQAADAGTGSVAEKTDFSELSGSFRISNGVAHNDDLSLKSPLIRLGGAGDIDLGAERLDYLAKVTVVSTLQGQGGPELQALKGLTIPVRLSGPFTAIGWRIDFAGLAKEAAKEKIQEKKTEIKEKAREKLEEKLKGLFGK</sequence>
<feature type="coiled-coil region" evidence="1">
    <location>
        <begin position="772"/>
        <end position="799"/>
    </location>
</feature>
<feature type="domain" description="AsmA" evidence="4">
    <location>
        <begin position="1"/>
        <end position="699"/>
    </location>
</feature>
<protein>
    <submittedName>
        <fullName evidence="5">AsmA family protein</fullName>
    </submittedName>
</protein>
<dbReference type="Proteomes" id="UP000266327">
    <property type="component" value="Unassembled WGS sequence"/>
</dbReference>
<organism evidence="5 6">
    <name type="scientific">Noviherbaspirillum sedimenti</name>
    <dbReference type="NCBI Taxonomy" id="2320865"/>
    <lineage>
        <taxon>Bacteria</taxon>
        <taxon>Pseudomonadati</taxon>
        <taxon>Pseudomonadota</taxon>
        <taxon>Betaproteobacteria</taxon>
        <taxon>Burkholderiales</taxon>
        <taxon>Oxalobacteraceae</taxon>
        <taxon>Noviherbaspirillum</taxon>
    </lineage>
</organism>
<feature type="region of interest" description="Disordered" evidence="2">
    <location>
        <begin position="485"/>
        <end position="510"/>
    </location>
</feature>
<evidence type="ECO:0000256" key="3">
    <source>
        <dbReference type="SAM" id="SignalP"/>
    </source>
</evidence>
<dbReference type="PANTHER" id="PTHR30441">
    <property type="entry name" value="DUF748 DOMAIN-CONTAINING PROTEIN"/>
    <property type="match status" value="1"/>
</dbReference>